<dbReference type="RefSeq" id="WP_320942786.1">
    <property type="nucleotide sequence ID" value="NZ_BAABEU010000003.1"/>
</dbReference>
<keyword evidence="2" id="KW-1185">Reference proteome</keyword>
<name>A0ABZ0SN65_9MICO</name>
<evidence type="ECO:0000313" key="1">
    <source>
        <dbReference type="EMBL" id="WPR90073.1"/>
    </source>
</evidence>
<dbReference type="Proteomes" id="UP001323798">
    <property type="component" value="Chromosome"/>
</dbReference>
<reference evidence="1 2" key="1">
    <citation type="submission" date="2023-11" db="EMBL/GenBank/DDBJ databases">
        <title>Genome sequence of Microbacterium rhizosphaerae KACC 19337.</title>
        <authorList>
            <person name="Choi H."/>
            <person name="Kim S."/>
            <person name="Kim Y."/>
            <person name="Kwon S.-W."/>
            <person name="Heo J."/>
        </authorList>
    </citation>
    <scope>NUCLEOTIDE SEQUENCE [LARGE SCALE GENOMIC DNA]</scope>
    <source>
        <strain evidence="1 2">KACC 19337</strain>
    </source>
</reference>
<gene>
    <name evidence="1" type="ORF">SM116_01950</name>
</gene>
<sequence length="387" mass="40843">MSDHGSSGAGALSVYAYPWDVTGDPAALDVLTSMDADRVVLAAAYHSVRAATPRHPRHKVVDARWSAIYAPFRREAFAALPIAPRAPGGWVTEGAFARARRSIAEAGMDVAGWLALTHVDSESASDEFRVVNAFGDVYAYALCPSHDAVIEYASTVVRETVDAGELSSIVVEAWSQLGVAHVSQHDKTSTAGWTAADLQLLSICFCIACRRLHLAQGADVDALRAAVRASVGSARAQSVRDEWGAVVLAARTRSRRRMLSAILPAAHDAGAARVELHVDDDPWATGPCGPIGTDDDVAAGVAAVVAPAWSPGAVAVERVRRLSQSHREVAAYVSALGTESAEALAMFWEELIAAGAGSLHLYHFGLASADRIATAIAARAAIRERTH</sequence>
<organism evidence="1 2">
    <name type="scientific">Microbacterium rhizosphaerae</name>
    <dbReference type="NCBI Taxonomy" id="1678237"/>
    <lineage>
        <taxon>Bacteria</taxon>
        <taxon>Bacillati</taxon>
        <taxon>Actinomycetota</taxon>
        <taxon>Actinomycetes</taxon>
        <taxon>Micrococcales</taxon>
        <taxon>Microbacteriaceae</taxon>
        <taxon>Microbacterium</taxon>
    </lineage>
</organism>
<evidence type="ECO:0008006" key="3">
    <source>
        <dbReference type="Google" id="ProtNLM"/>
    </source>
</evidence>
<proteinExistence type="predicted"/>
<evidence type="ECO:0000313" key="2">
    <source>
        <dbReference type="Proteomes" id="UP001323798"/>
    </source>
</evidence>
<accession>A0ABZ0SN65</accession>
<dbReference type="EMBL" id="CP139368">
    <property type="protein sequence ID" value="WPR90073.1"/>
    <property type="molecule type" value="Genomic_DNA"/>
</dbReference>
<protein>
    <recommendedName>
        <fullName evidence="3">Alanine-rich protein</fullName>
    </recommendedName>
</protein>